<comment type="caution">
    <text evidence="5">The sequence shown here is derived from an EMBL/GenBank/DDBJ whole genome shotgun (WGS) entry which is preliminary data.</text>
</comment>
<dbReference type="InterPro" id="IPR009057">
    <property type="entry name" value="Homeodomain-like_sf"/>
</dbReference>
<dbReference type="AlphaFoldDB" id="A0A327JWW7"/>
<dbReference type="SUPFAM" id="SSF46689">
    <property type="entry name" value="Homeodomain-like"/>
    <property type="match status" value="1"/>
</dbReference>
<dbReference type="Proteomes" id="UP000249299">
    <property type="component" value="Unassembled WGS sequence"/>
</dbReference>
<keyword evidence="1 2" id="KW-0238">DNA-binding</keyword>
<keyword evidence="6" id="KW-1185">Reference proteome</keyword>
<dbReference type="GO" id="GO:0003677">
    <property type="term" value="F:DNA binding"/>
    <property type="evidence" value="ECO:0007669"/>
    <property type="project" value="UniProtKB-UniRule"/>
</dbReference>
<dbReference type="EMBL" id="NPEV01000001">
    <property type="protein sequence ID" value="RAI30055.1"/>
    <property type="molecule type" value="Genomic_DNA"/>
</dbReference>
<evidence type="ECO:0000259" key="4">
    <source>
        <dbReference type="PROSITE" id="PS50977"/>
    </source>
</evidence>
<dbReference type="Gene3D" id="1.10.357.10">
    <property type="entry name" value="Tetracycline Repressor, domain 2"/>
    <property type="match status" value="1"/>
</dbReference>
<organism evidence="5 6">
    <name type="scientific">Rhodobium orientis</name>
    <dbReference type="NCBI Taxonomy" id="34017"/>
    <lineage>
        <taxon>Bacteria</taxon>
        <taxon>Pseudomonadati</taxon>
        <taxon>Pseudomonadota</taxon>
        <taxon>Alphaproteobacteria</taxon>
        <taxon>Hyphomicrobiales</taxon>
        <taxon>Rhodobiaceae</taxon>
        <taxon>Rhodobium</taxon>
    </lineage>
</organism>
<evidence type="ECO:0000256" key="2">
    <source>
        <dbReference type="PROSITE-ProRule" id="PRU00335"/>
    </source>
</evidence>
<accession>A0A327JWW7</accession>
<feature type="domain" description="HTH tetR-type" evidence="4">
    <location>
        <begin position="4"/>
        <end position="64"/>
    </location>
</feature>
<dbReference type="PROSITE" id="PS50977">
    <property type="entry name" value="HTH_TETR_2"/>
    <property type="match status" value="1"/>
</dbReference>
<feature type="compositionally biased region" description="Basic and acidic residues" evidence="3">
    <location>
        <begin position="200"/>
        <end position="210"/>
    </location>
</feature>
<evidence type="ECO:0000313" key="6">
    <source>
        <dbReference type="Proteomes" id="UP000249299"/>
    </source>
</evidence>
<name>A0A327JWW7_9HYPH</name>
<evidence type="ECO:0000256" key="3">
    <source>
        <dbReference type="SAM" id="MobiDB-lite"/>
    </source>
</evidence>
<gene>
    <name evidence="5" type="ORF">CH339_00545</name>
</gene>
<dbReference type="InterPro" id="IPR001647">
    <property type="entry name" value="HTH_TetR"/>
</dbReference>
<dbReference type="RefSeq" id="WP_111432309.1">
    <property type="nucleotide sequence ID" value="NZ_JACIGG010000001.1"/>
</dbReference>
<evidence type="ECO:0000313" key="5">
    <source>
        <dbReference type="EMBL" id="RAI30055.1"/>
    </source>
</evidence>
<evidence type="ECO:0000256" key="1">
    <source>
        <dbReference type="ARBA" id="ARBA00023125"/>
    </source>
</evidence>
<feature type="DNA-binding region" description="H-T-H motif" evidence="2">
    <location>
        <begin position="27"/>
        <end position="46"/>
    </location>
</feature>
<proteinExistence type="predicted"/>
<feature type="region of interest" description="Disordered" evidence="3">
    <location>
        <begin position="193"/>
        <end position="219"/>
    </location>
</feature>
<protein>
    <recommendedName>
        <fullName evidence="4">HTH tetR-type domain-containing protein</fullName>
    </recommendedName>
</protein>
<sequence>MATDRNRKKIIDAFMALAETRAFEEISLVAIAEEAKVDLATLRDAYDGKLAILADFFRRIDMAVLKGEEEGAADETPRDRLFDVVMRRFDALAPYKAALASLGHSARRDPFLTMALARLSSVSQNWMLTGAGIDTSGIVGLAKVKGMVLTYAKVFRTWLKDDDPGLARTMSALDKELRRGEKVVSRLERMSRRCGRRRSVRQDDHLKDFPAEGADATAA</sequence>
<dbReference type="OrthoDB" id="7828598at2"/>
<reference evidence="5 6" key="1">
    <citation type="submission" date="2017-07" db="EMBL/GenBank/DDBJ databases">
        <title>Draft Genome Sequences of Select Purple Nonsulfur Bacteria.</title>
        <authorList>
            <person name="Lasarre B."/>
            <person name="Mckinlay J.B."/>
        </authorList>
    </citation>
    <scope>NUCLEOTIDE SEQUENCE [LARGE SCALE GENOMIC DNA]</scope>
    <source>
        <strain evidence="5 6">DSM 11290</strain>
    </source>
</reference>